<proteinExistence type="predicted"/>
<reference evidence="2" key="1">
    <citation type="journal article" date="2020" name="Stud. Mycol.">
        <title>101 Dothideomycetes genomes: a test case for predicting lifestyles and emergence of pathogens.</title>
        <authorList>
            <person name="Haridas S."/>
            <person name="Albert R."/>
            <person name="Binder M."/>
            <person name="Bloem J."/>
            <person name="Labutti K."/>
            <person name="Salamov A."/>
            <person name="Andreopoulos B."/>
            <person name="Baker S."/>
            <person name="Barry K."/>
            <person name="Bills G."/>
            <person name="Bluhm B."/>
            <person name="Cannon C."/>
            <person name="Castanera R."/>
            <person name="Culley D."/>
            <person name="Daum C."/>
            <person name="Ezra D."/>
            <person name="Gonzalez J."/>
            <person name="Henrissat B."/>
            <person name="Kuo A."/>
            <person name="Liang C."/>
            <person name="Lipzen A."/>
            <person name="Lutzoni F."/>
            <person name="Magnuson J."/>
            <person name="Mondo S."/>
            <person name="Nolan M."/>
            <person name="Ohm R."/>
            <person name="Pangilinan J."/>
            <person name="Park H.-J."/>
            <person name="Ramirez L."/>
            <person name="Alfaro M."/>
            <person name="Sun H."/>
            <person name="Tritt A."/>
            <person name="Yoshinaga Y."/>
            <person name="Zwiers L.-H."/>
            <person name="Turgeon B."/>
            <person name="Goodwin S."/>
            <person name="Spatafora J."/>
            <person name="Crous P."/>
            <person name="Grigoriev I."/>
        </authorList>
    </citation>
    <scope>NUCLEOTIDE SEQUENCE</scope>
    <source>
        <strain evidence="2">CBS 473.64</strain>
    </source>
</reference>
<evidence type="ECO:0000313" key="2">
    <source>
        <dbReference type="EMBL" id="KAF2636912.1"/>
    </source>
</evidence>
<evidence type="ECO:0000256" key="1">
    <source>
        <dbReference type="SAM" id="MobiDB-lite"/>
    </source>
</evidence>
<dbReference type="EMBL" id="MU006796">
    <property type="protein sequence ID" value="KAF2636912.1"/>
    <property type="molecule type" value="Genomic_DNA"/>
</dbReference>
<dbReference type="AlphaFoldDB" id="A0A6A6RNT8"/>
<name>A0A6A6RNT8_9PLEO</name>
<dbReference type="Proteomes" id="UP000799753">
    <property type="component" value="Unassembled WGS sequence"/>
</dbReference>
<feature type="compositionally biased region" description="Pro residues" evidence="1">
    <location>
        <begin position="41"/>
        <end position="57"/>
    </location>
</feature>
<keyword evidence="3" id="KW-1185">Reference proteome</keyword>
<evidence type="ECO:0000313" key="3">
    <source>
        <dbReference type="Proteomes" id="UP000799753"/>
    </source>
</evidence>
<sequence>MKPTLPHISLVKNQESRVKSQDLPTHHTYLPPYICTTSSIPPHPIPSHPIPSHPIPSHPNNNPSNPSYLHQEPCPKKKKKKRALYIHTTTHSPPTGTNAHRTQPPDAYKDRVARDHIIVLACMPSACLAHGGVGEPAQPSRVFCIDVT</sequence>
<accession>A0A6A6RNT8</accession>
<protein>
    <submittedName>
        <fullName evidence="2">Uncharacterized protein</fullName>
    </submittedName>
</protein>
<feature type="compositionally biased region" description="Low complexity" evidence="1">
    <location>
        <begin position="58"/>
        <end position="67"/>
    </location>
</feature>
<gene>
    <name evidence="2" type="ORF">P280DRAFT_143966</name>
</gene>
<organism evidence="2 3">
    <name type="scientific">Massarina eburnea CBS 473.64</name>
    <dbReference type="NCBI Taxonomy" id="1395130"/>
    <lineage>
        <taxon>Eukaryota</taxon>
        <taxon>Fungi</taxon>
        <taxon>Dikarya</taxon>
        <taxon>Ascomycota</taxon>
        <taxon>Pezizomycotina</taxon>
        <taxon>Dothideomycetes</taxon>
        <taxon>Pleosporomycetidae</taxon>
        <taxon>Pleosporales</taxon>
        <taxon>Massarineae</taxon>
        <taxon>Massarinaceae</taxon>
        <taxon>Massarina</taxon>
    </lineage>
</organism>
<feature type="region of interest" description="Disordered" evidence="1">
    <location>
        <begin position="1"/>
        <end position="25"/>
    </location>
</feature>
<feature type="region of interest" description="Disordered" evidence="1">
    <location>
        <begin position="41"/>
        <end position="83"/>
    </location>
</feature>